<name>A0A563W4V5_9CYAN</name>
<dbReference type="InterPro" id="IPR011013">
    <property type="entry name" value="Gal_mutarotase_sf_dom"/>
</dbReference>
<evidence type="ECO:0000313" key="8">
    <source>
        <dbReference type="Proteomes" id="UP000320055"/>
    </source>
</evidence>
<dbReference type="RefSeq" id="WP_144868150.1">
    <property type="nucleotide sequence ID" value="NZ_LR213844.1"/>
</dbReference>
<dbReference type="GO" id="GO:0009313">
    <property type="term" value="P:oligosaccharide catabolic process"/>
    <property type="evidence" value="ECO:0007669"/>
    <property type="project" value="TreeGrafter"/>
</dbReference>
<dbReference type="SUPFAM" id="SSF88688">
    <property type="entry name" value="Families 57/38 glycoside transferase middle domain"/>
    <property type="match status" value="1"/>
</dbReference>
<feature type="region of interest" description="Disordered" evidence="5">
    <location>
        <begin position="570"/>
        <end position="590"/>
    </location>
</feature>
<dbReference type="InterPro" id="IPR013780">
    <property type="entry name" value="Glyco_hydro_b"/>
</dbReference>
<sequence length="1102" mass="127292">MTNSNLEKINEIIELLQQLTQLDIQESWYCHIEENIQIKPEEYLTTIDFNRCQKISLNEKRYIVFPQGRQVRWLLQKIVIPNDLQQYPLSGLTLRLVLTWWAEDAQIFINGKLVQQGDLFDSSARVLITDNAVPQQEFLIAIRLVSPNHDIGALMRAHLLYEKDNTPHEIDPGWVSKEIAVLSKYLTEFEPHKLEILIAELSQIDGNLITDTQEFDNCLNNLRQRLLPLATNIKQRNFNLLGHAHLDMAWLWSTAETYEVAQRTFTSVLTLQQKYPNLTFCHTSPALYQWIETNRPDLFKAIQKAIKANKWEALGGMWIEPEVNLISGESIIRQLLYGQQYFKTKFGHTTRVAWLPDSFGFPWQFPQLLKQCGIDYFVTGKLHWNDTTKFPHGCFWWESPDGTRLFTLMSPPNVTGVMDTNPITMTNYALEWESQTGLQDIFWLPGVGDHGGGPTRDMLDVAQKWQQSPFFPEIEFTTATEYLDKVAQSDNNYCNDERLFASTHPTYNSELSLELHRGCYTIHGDQKKFNRYCENLLYQAELFATLAILTDKGSLHSALFSHYKQNIGKKQESQVPSNKNNSSLNDSNYQNSQQDLSWQQQIEIAWKKVLFNQFHDILPGTSIPEVFTEANEQWQEAISIGETILEQSLSTIASLIQLPSPPEPNAKPIVVFNALNWTRSQIVSIPIEQEYCQVYDLEDNLILTQITSDNQLQFLAQDISSVGYRVYWLLPQKVPIVKRDWEEKNFTLENQYLKIKINSQTGDIDSIYDKIALKEILSDKGNQLQAFTDKGQYWDAWNIDPEYEQKQLSPATLKSIQWLENGTIQQTIRVIRIIGKSKFIQDYILAKHSPILKIATTVDWQETHVLVKAAFPLTIESDYATSEIACGAIKRPTKPQTAAEKAKWETSALKWVDLTDEQQNYGVSLLNDCKYGYDIKPNQIRITLLRSPVWPDSNSDRGKHQFTYAVYPHKGSWQQAKTVHHSYELNLLLQVAKIDREKQTNAYLSPVGSFINLSADNLILMAIKPFSQSILYQDRKVKKDVILRCYECHGETAKLDLKGDLYFSINSEINCLEEDTNQKVNTVINPWKIKIFQLNMNQFYQD</sequence>
<dbReference type="Pfam" id="PF01074">
    <property type="entry name" value="Glyco_hydro_38N"/>
    <property type="match status" value="1"/>
</dbReference>
<dbReference type="Gene3D" id="2.70.98.30">
    <property type="entry name" value="Golgi alpha-mannosidase II, domain 4"/>
    <property type="match status" value="1"/>
</dbReference>
<feature type="domain" description="Glycoside hydrolase family 38 central" evidence="6">
    <location>
        <begin position="514"/>
        <end position="634"/>
    </location>
</feature>
<dbReference type="InterPro" id="IPR000602">
    <property type="entry name" value="Glyco_hydro_38_N"/>
</dbReference>
<evidence type="ECO:0000256" key="4">
    <source>
        <dbReference type="ARBA" id="ARBA00023295"/>
    </source>
</evidence>
<dbReference type="AlphaFoldDB" id="A0A563W4V5"/>
<dbReference type="SUPFAM" id="SSF88713">
    <property type="entry name" value="Glycoside hydrolase/deacetylase"/>
    <property type="match status" value="1"/>
</dbReference>
<evidence type="ECO:0000256" key="3">
    <source>
        <dbReference type="ARBA" id="ARBA00022801"/>
    </source>
</evidence>
<dbReference type="InterPro" id="IPR037094">
    <property type="entry name" value="Glyco_hydro_38_cen_sf"/>
</dbReference>
<dbReference type="Gene3D" id="2.60.40.1180">
    <property type="entry name" value="Golgi alpha-mannosidase II"/>
    <property type="match status" value="1"/>
</dbReference>
<comment type="similarity">
    <text evidence="1">Belongs to the glycosyl hydrolase 38 family.</text>
</comment>
<dbReference type="OrthoDB" id="9772207at2"/>
<feature type="compositionally biased region" description="Low complexity" evidence="5">
    <location>
        <begin position="577"/>
        <end position="590"/>
    </location>
</feature>
<accession>A0A563W4V5</accession>
<reference evidence="7 8" key="1">
    <citation type="submission" date="2019-01" db="EMBL/GenBank/DDBJ databases">
        <authorList>
            <person name="Brito A."/>
        </authorList>
    </citation>
    <scope>NUCLEOTIDE SEQUENCE [LARGE SCALE GENOMIC DNA]</scope>
    <source>
        <strain evidence="7">1</strain>
    </source>
</reference>
<dbReference type="InterPro" id="IPR011682">
    <property type="entry name" value="Glyco_hydro_38_C"/>
</dbReference>
<keyword evidence="4" id="KW-0326">Glycosidase</keyword>
<evidence type="ECO:0000256" key="1">
    <source>
        <dbReference type="ARBA" id="ARBA00009792"/>
    </source>
</evidence>
<dbReference type="SMART" id="SM00872">
    <property type="entry name" value="Alpha-mann_mid"/>
    <property type="match status" value="1"/>
</dbReference>
<dbReference type="GO" id="GO:0006013">
    <property type="term" value="P:mannose metabolic process"/>
    <property type="evidence" value="ECO:0007669"/>
    <property type="project" value="InterPro"/>
</dbReference>
<keyword evidence="2" id="KW-0479">Metal-binding</keyword>
<dbReference type="Pfam" id="PF09261">
    <property type="entry name" value="Alpha-mann_mid"/>
    <property type="match status" value="1"/>
</dbReference>
<dbReference type="GO" id="GO:0004559">
    <property type="term" value="F:alpha-mannosidase activity"/>
    <property type="evidence" value="ECO:0007669"/>
    <property type="project" value="InterPro"/>
</dbReference>
<dbReference type="Proteomes" id="UP000320055">
    <property type="component" value="Unassembled WGS sequence"/>
</dbReference>
<keyword evidence="8" id="KW-1185">Reference proteome</keyword>
<organism evidence="7 8">
    <name type="scientific">Hyella patelloides LEGE 07179</name>
    <dbReference type="NCBI Taxonomy" id="945734"/>
    <lineage>
        <taxon>Bacteria</taxon>
        <taxon>Bacillati</taxon>
        <taxon>Cyanobacteriota</taxon>
        <taxon>Cyanophyceae</taxon>
        <taxon>Pleurocapsales</taxon>
        <taxon>Hyellaceae</taxon>
        <taxon>Hyella</taxon>
    </lineage>
</organism>
<evidence type="ECO:0000259" key="6">
    <source>
        <dbReference type="SMART" id="SM00872"/>
    </source>
</evidence>
<dbReference type="PANTHER" id="PTHR46017">
    <property type="entry name" value="ALPHA-MANNOSIDASE 2C1"/>
    <property type="match status" value="1"/>
</dbReference>
<evidence type="ECO:0000313" key="7">
    <source>
        <dbReference type="EMBL" id="VEP18696.1"/>
    </source>
</evidence>
<dbReference type="GO" id="GO:0030246">
    <property type="term" value="F:carbohydrate binding"/>
    <property type="evidence" value="ECO:0007669"/>
    <property type="project" value="InterPro"/>
</dbReference>
<dbReference type="GO" id="GO:0046872">
    <property type="term" value="F:metal ion binding"/>
    <property type="evidence" value="ECO:0007669"/>
    <property type="project" value="UniProtKB-KW"/>
</dbReference>
<dbReference type="CDD" id="cd10789">
    <property type="entry name" value="GH38N_AMII_ER_cytosolic"/>
    <property type="match status" value="1"/>
</dbReference>
<proteinExistence type="inferred from homology"/>
<dbReference type="Pfam" id="PF07748">
    <property type="entry name" value="Glyco_hydro_38C"/>
    <property type="match status" value="1"/>
</dbReference>
<gene>
    <name evidence="7" type="ORF">H1P_860022</name>
</gene>
<keyword evidence="3" id="KW-0378">Hydrolase</keyword>
<dbReference type="Gene3D" id="2.60.40.2220">
    <property type="match status" value="1"/>
</dbReference>
<evidence type="ECO:0000256" key="5">
    <source>
        <dbReference type="SAM" id="MobiDB-lite"/>
    </source>
</evidence>
<dbReference type="InterPro" id="IPR041147">
    <property type="entry name" value="GH38_C"/>
</dbReference>
<dbReference type="InterPro" id="IPR015341">
    <property type="entry name" value="Glyco_hydro_38_cen"/>
</dbReference>
<dbReference type="InterPro" id="IPR028995">
    <property type="entry name" value="Glyco_hydro_57/38_cen_sf"/>
</dbReference>
<protein>
    <submittedName>
        <fullName evidence="7">Alpha-mannosidase</fullName>
    </submittedName>
</protein>
<dbReference type="PANTHER" id="PTHR46017:SF1">
    <property type="entry name" value="ALPHA-MANNOSIDASE 2C1"/>
    <property type="match status" value="1"/>
</dbReference>
<dbReference type="Pfam" id="PF17677">
    <property type="entry name" value="Glyco_hydro38C2"/>
    <property type="match status" value="1"/>
</dbReference>
<evidence type="ECO:0000256" key="2">
    <source>
        <dbReference type="ARBA" id="ARBA00022723"/>
    </source>
</evidence>
<dbReference type="SUPFAM" id="SSF74650">
    <property type="entry name" value="Galactose mutarotase-like"/>
    <property type="match status" value="1"/>
</dbReference>
<dbReference type="Gene3D" id="3.20.110.10">
    <property type="entry name" value="Glycoside hydrolase 38, N terminal domain"/>
    <property type="match status" value="1"/>
</dbReference>
<dbReference type="InterPro" id="IPR011330">
    <property type="entry name" value="Glyco_hydro/deAcase_b/a-brl"/>
</dbReference>
<dbReference type="EMBL" id="CAACVJ010000694">
    <property type="protein sequence ID" value="VEP18696.1"/>
    <property type="molecule type" value="Genomic_DNA"/>
</dbReference>
<dbReference type="Gene3D" id="1.20.1270.50">
    <property type="entry name" value="Glycoside hydrolase family 38, central domain"/>
    <property type="match status" value="1"/>
</dbReference>
<dbReference type="InterPro" id="IPR027291">
    <property type="entry name" value="Glyco_hydro_38_N_sf"/>
</dbReference>